<organism evidence="1 2">
    <name type="scientific">Candidatus Methanocrinis alkalitolerans</name>
    <dbReference type="NCBI Taxonomy" id="3033395"/>
    <lineage>
        <taxon>Archaea</taxon>
        <taxon>Methanobacteriati</taxon>
        <taxon>Methanobacteriota</taxon>
        <taxon>Stenosarchaea group</taxon>
        <taxon>Methanomicrobia</taxon>
        <taxon>Methanotrichales</taxon>
        <taxon>Methanotrichaceae</taxon>
        <taxon>Methanocrinis</taxon>
    </lineage>
</organism>
<evidence type="ECO:0000313" key="1">
    <source>
        <dbReference type="EMBL" id="MDF0592134.1"/>
    </source>
</evidence>
<reference evidence="1 2" key="1">
    <citation type="submission" date="2023-03" db="EMBL/GenBank/DDBJ databases">
        <title>Whole genome sequencing of Methanotrichaceae archaeon M04Ac.</title>
        <authorList>
            <person name="Khomyakova M.A."/>
            <person name="Merkel A.Y."/>
            <person name="Slobodkin A.I."/>
        </authorList>
    </citation>
    <scope>NUCLEOTIDE SEQUENCE [LARGE SCALE GENOMIC DNA]</scope>
    <source>
        <strain evidence="1 2">M04Ac</strain>
    </source>
</reference>
<dbReference type="RefSeq" id="WP_316967845.1">
    <property type="nucleotide sequence ID" value="NZ_JARFPL010000002.1"/>
</dbReference>
<proteinExistence type="predicted"/>
<accession>A0ABT5XBP7</accession>
<name>A0ABT5XBP7_9EURY</name>
<dbReference type="EMBL" id="JARFPL010000002">
    <property type="protein sequence ID" value="MDF0592134.1"/>
    <property type="molecule type" value="Genomic_DNA"/>
</dbReference>
<comment type="caution">
    <text evidence="1">The sequence shown here is derived from an EMBL/GenBank/DDBJ whole genome shotgun (WGS) entry which is preliminary data.</text>
</comment>
<dbReference type="Proteomes" id="UP001215956">
    <property type="component" value="Unassembled WGS sequence"/>
</dbReference>
<evidence type="ECO:0000313" key="2">
    <source>
        <dbReference type="Proteomes" id="UP001215956"/>
    </source>
</evidence>
<gene>
    <name evidence="1" type="ORF">P0O24_00840</name>
</gene>
<sequence length="59" mass="6650">MKAIPFEEDVAEIEKKKGQNAVSIFSRALSNLAGTAHPDRSKASRRFWFAKSNRAQDEL</sequence>
<protein>
    <submittedName>
        <fullName evidence="1">Uncharacterized protein</fullName>
    </submittedName>
</protein>
<keyword evidence="2" id="KW-1185">Reference proteome</keyword>